<dbReference type="EMBL" id="FUZI01000006">
    <property type="protein sequence ID" value="SKC33447.1"/>
    <property type="molecule type" value="Genomic_DNA"/>
</dbReference>
<gene>
    <name evidence="2" type="ORF">CZ809_03038</name>
</gene>
<reference evidence="2 3" key="1">
    <citation type="submission" date="2017-02" db="EMBL/GenBank/DDBJ databases">
        <authorList>
            <person name="Peterson S.W."/>
        </authorList>
    </citation>
    <scope>NUCLEOTIDE SEQUENCE [LARGE SCALE GENOMIC DNA]</scope>
    <source>
        <strain evidence="3">type strain: NCCB 100098</strain>
    </source>
</reference>
<dbReference type="RefSeq" id="WP_080158416.1">
    <property type="nucleotide sequence ID" value="NZ_FUZI01000006.1"/>
</dbReference>
<evidence type="ECO:0000313" key="2">
    <source>
        <dbReference type="EMBL" id="SKC33447.1"/>
    </source>
</evidence>
<dbReference type="SMART" id="SM00954">
    <property type="entry name" value="RelA_SpoT"/>
    <property type="match status" value="1"/>
</dbReference>
<sequence length="327" mass="37735">MNETDFLTKWQKEKQAYQRWGDYVVSKITDAISSSGYDFDSFVKLPPKARIKGDNSLIDKAFYRPNKNYTDPYNEIEDKVGCRFVLLLIDHVNAIAEMIRAEGSWSSLECRHFSEERTKDPLLFTYQSVHYIVRAKASIKYQGITIPEGTPCEIQIRTLLQHAYAELTHDSIYKAKKIVQPEVHRTVAKSMALIETTDDFFSDVNNKLAGPIETLDIISMLDSLYKEFIGQPPLKIQKSSIVILDTFEDLFNNKTQSQIRNLLMDDEYCLIDLIKDKSSSPFFKQSISIFTCWLILERRTRLSNDWPLDSSIIQNLASSLSVSMDMY</sequence>
<proteinExistence type="predicted"/>
<protein>
    <recommendedName>
        <fullName evidence="1">RelA/SpoT domain-containing protein</fullName>
    </recommendedName>
</protein>
<evidence type="ECO:0000259" key="1">
    <source>
        <dbReference type="SMART" id="SM00954"/>
    </source>
</evidence>
<dbReference type="InterPro" id="IPR007685">
    <property type="entry name" value="RelA_SpoT"/>
</dbReference>
<dbReference type="Gene3D" id="3.30.460.10">
    <property type="entry name" value="Beta Polymerase, domain 2"/>
    <property type="match status" value="1"/>
</dbReference>
<dbReference type="PANTHER" id="PTHR41773:SF1">
    <property type="entry name" value="RELA_SPOT DOMAIN-CONTAINING PROTEIN"/>
    <property type="match status" value="1"/>
</dbReference>
<name>A0A1T5I2Y3_9GAMM</name>
<feature type="domain" description="RelA/SpoT" evidence="1">
    <location>
        <begin position="49"/>
        <end position="179"/>
    </location>
</feature>
<dbReference type="PANTHER" id="PTHR41773">
    <property type="entry name" value="GTP PYROPHOSPHATASE-RELATED"/>
    <property type="match status" value="1"/>
</dbReference>
<dbReference type="InterPro" id="IPR043519">
    <property type="entry name" value="NT_sf"/>
</dbReference>
<dbReference type="OrthoDB" id="9801824at2"/>
<dbReference type="CDD" id="cd05399">
    <property type="entry name" value="NT_Rel-Spo_like"/>
    <property type="match status" value="1"/>
</dbReference>
<organism evidence="2 3">
    <name type="scientific">Photobacterium piscicola</name>
    <dbReference type="NCBI Taxonomy" id="1378299"/>
    <lineage>
        <taxon>Bacteria</taxon>
        <taxon>Pseudomonadati</taxon>
        <taxon>Pseudomonadota</taxon>
        <taxon>Gammaproteobacteria</taxon>
        <taxon>Vibrionales</taxon>
        <taxon>Vibrionaceae</taxon>
        <taxon>Photobacterium</taxon>
    </lineage>
</organism>
<evidence type="ECO:0000313" key="3">
    <source>
        <dbReference type="Proteomes" id="UP000189966"/>
    </source>
</evidence>
<accession>A0A1T5I2Y3</accession>
<dbReference type="SUPFAM" id="SSF81301">
    <property type="entry name" value="Nucleotidyltransferase"/>
    <property type="match status" value="1"/>
</dbReference>
<dbReference type="Pfam" id="PF04607">
    <property type="entry name" value="RelA_SpoT"/>
    <property type="match status" value="1"/>
</dbReference>
<dbReference type="AlphaFoldDB" id="A0A1T5I2Y3"/>
<dbReference type="Proteomes" id="UP000189966">
    <property type="component" value="Unassembled WGS sequence"/>
</dbReference>
<dbReference type="GO" id="GO:0015969">
    <property type="term" value="P:guanosine tetraphosphate metabolic process"/>
    <property type="evidence" value="ECO:0007669"/>
    <property type="project" value="InterPro"/>
</dbReference>